<keyword evidence="2" id="KW-1185">Reference proteome</keyword>
<organism evidence="1 2">
    <name type="scientific">Dioscorea alata</name>
    <name type="common">Purple yam</name>
    <dbReference type="NCBI Taxonomy" id="55571"/>
    <lineage>
        <taxon>Eukaryota</taxon>
        <taxon>Viridiplantae</taxon>
        <taxon>Streptophyta</taxon>
        <taxon>Embryophyta</taxon>
        <taxon>Tracheophyta</taxon>
        <taxon>Spermatophyta</taxon>
        <taxon>Magnoliopsida</taxon>
        <taxon>Liliopsida</taxon>
        <taxon>Dioscoreales</taxon>
        <taxon>Dioscoreaceae</taxon>
        <taxon>Dioscorea</taxon>
    </lineage>
</organism>
<evidence type="ECO:0000313" key="2">
    <source>
        <dbReference type="Proteomes" id="UP000827976"/>
    </source>
</evidence>
<gene>
    <name evidence="1" type="ORF">IHE45_15G062200</name>
</gene>
<name>A0ACB7ULR5_DIOAL</name>
<proteinExistence type="predicted"/>
<dbReference type="EMBL" id="CM037025">
    <property type="protein sequence ID" value="KAH7661418.1"/>
    <property type="molecule type" value="Genomic_DNA"/>
</dbReference>
<dbReference type="Proteomes" id="UP000827976">
    <property type="component" value="Chromosome 15"/>
</dbReference>
<accession>A0ACB7ULR5</accession>
<evidence type="ECO:0000313" key="1">
    <source>
        <dbReference type="EMBL" id="KAH7661418.1"/>
    </source>
</evidence>
<sequence length="670" mass="74260">MATEQDDSDEGSRNESSEALIISSEEQDLKSENQTIASLHSVESDEKYTNAIPDEGSTNESLEALIISGEEQDQISESQTVTSEQVESDQKHANSIPDGSTNNSSDALIILNEEQDRNGENQTIASLHSLRSDEKYSNSIFDGESMNESSDISSEEQDRKSENETIASVHSLEKDENHTNSIPDEGSSNHFSEALIVSSEEHDKKCANQTIASVHSFESDEKHANYIPNVPSATDEKDLTQKQMLEEKDEETSVTIETSQIVSIDLEHNEVEVKTSNEGIPVSNDAERDTIKDETVNRPTEADTSVPDLTFEDEESQKEVEEHNEAGEQQYQQSDIIGNDSEQSQILESINSAYLDAIDSEIERLVFNNGLIAFDELANKKTEITPEDDVFEEIIQTVETIEVVGSNSNERDKLPSLVSEECNEIGEDASPPEISVGGLEGKIEDGGEGSQGNTESTELTETSKETTDGALEEQTIVSEEFELSNSNQQDQLPSLALDECNELREDTPLDEISFGKCESKDNSAYQLSDPWSCHDGIVFKDTEGKIEDTDAKQSTEEEISHQPYQKSNEGPNTQMFEELLTKISSRETEVVASSLPELHEEMNIQHAMATKKEFEQQHTALETELQANMKSLIASINESGNALTDTLNMATQTENQKQWQDEIHAPTDTM</sequence>
<feature type="non-terminal residue" evidence="1">
    <location>
        <position position="670"/>
    </location>
</feature>
<comment type="caution">
    <text evidence="1">The sequence shown here is derived from an EMBL/GenBank/DDBJ whole genome shotgun (WGS) entry which is preliminary data.</text>
</comment>
<reference evidence="2" key="1">
    <citation type="journal article" date="2022" name="Nat. Commun.">
        <title>Chromosome evolution and the genetic basis of agronomically important traits in greater yam.</title>
        <authorList>
            <person name="Bredeson J.V."/>
            <person name="Lyons J.B."/>
            <person name="Oniyinde I.O."/>
            <person name="Okereke N.R."/>
            <person name="Kolade O."/>
            <person name="Nnabue I."/>
            <person name="Nwadili C.O."/>
            <person name="Hribova E."/>
            <person name="Parker M."/>
            <person name="Nwogha J."/>
            <person name="Shu S."/>
            <person name="Carlson J."/>
            <person name="Kariba R."/>
            <person name="Muthemba S."/>
            <person name="Knop K."/>
            <person name="Barton G.J."/>
            <person name="Sherwood A.V."/>
            <person name="Lopez-Montes A."/>
            <person name="Asiedu R."/>
            <person name="Jamnadass R."/>
            <person name="Muchugi A."/>
            <person name="Goodstein D."/>
            <person name="Egesi C.N."/>
            <person name="Featherston J."/>
            <person name="Asfaw A."/>
            <person name="Simpson G.G."/>
            <person name="Dolezel J."/>
            <person name="Hendre P.S."/>
            <person name="Van Deynze A."/>
            <person name="Kumar P.L."/>
            <person name="Obidiegwu J.E."/>
            <person name="Bhattacharjee R."/>
            <person name="Rokhsar D.S."/>
        </authorList>
    </citation>
    <scope>NUCLEOTIDE SEQUENCE [LARGE SCALE GENOMIC DNA]</scope>
    <source>
        <strain evidence="2">cv. TDa95/00328</strain>
    </source>
</reference>
<protein>
    <submittedName>
        <fullName evidence="1">Amidase signature domain-containing protein</fullName>
    </submittedName>
</protein>